<sequence length="83" mass="9731">MKKITIVAYAICFLSGLWFLFSAIKEHFGILSFILGIALIYFGVINIKRILNDSNENKNSKRIKRKTEREREREELILKKIGE</sequence>
<organism evidence="1">
    <name type="scientific">Campylobacter jejuni</name>
    <dbReference type="NCBI Taxonomy" id="197"/>
    <lineage>
        <taxon>Bacteria</taxon>
        <taxon>Pseudomonadati</taxon>
        <taxon>Campylobacterota</taxon>
        <taxon>Epsilonproteobacteria</taxon>
        <taxon>Campylobacterales</taxon>
        <taxon>Campylobacteraceae</taxon>
        <taxon>Campylobacter</taxon>
    </lineage>
</organism>
<dbReference type="RefSeq" id="WP_072241030.1">
    <property type="nucleotide sequence ID" value="NZ_CAJGYA010000018.1"/>
</dbReference>
<evidence type="ECO:0000313" key="1">
    <source>
        <dbReference type="EMBL" id="MPP49205.1"/>
    </source>
</evidence>
<accession>A0A697WAK4</accession>
<proteinExistence type="predicted"/>
<protein>
    <submittedName>
        <fullName evidence="1">Uncharacterized protein</fullName>
    </submittedName>
</protein>
<gene>
    <name evidence="1" type="ORF">F9698_08535</name>
</gene>
<dbReference type="AlphaFoldDB" id="A0A697WAK4"/>
<dbReference type="EMBL" id="WGJW01000012">
    <property type="protein sequence ID" value="MPP49205.1"/>
    <property type="molecule type" value="Genomic_DNA"/>
</dbReference>
<name>A0A697WAK4_CAMJU</name>
<comment type="caution">
    <text evidence="1">The sequence shown here is derived from an EMBL/GenBank/DDBJ whole genome shotgun (WGS) entry which is preliminary data.</text>
</comment>
<reference evidence="1" key="1">
    <citation type="submission" date="2019-10" db="EMBL/GenBank/DDBJ databases">
        <title>Multi-stress tolerance in Campylobacter jejuni.</title>
        <authorList>
            <person name="Oh E."/>
            <person name="Haan J."/>
            <person name="Song Y."/>
            <person name="Shin H."/>
            <person name="Boxrud D."/>
            <person name="Chui L."/>
            <person name="Jeon B."/>
        </authorList>
    </citation>
    <scope>NUCLEOTIDE SEQUENCE</scope>
    <source>
        <strain evidence="1">ABH_040</strain>
    </source>
</reference>